<gene>
    <name evidence="11" type="primary">yajC</name>
    <name evidence="11" type="ORF">C1706_02115</name>
</gene>
<dbReference type="InterPro" id="IPR003849">
    <property type="entry name" value="Preprotein_translocase_YajC"/>
</dbReference>
<proteinExistence type="inferred from homology"/>
<keyword evidence="5 10" id="KW-0812">Transmembrane</keyword>
<evidence type="ECO:0000256" key="1">
    <source>
        <dbReference type="ARBA" id="ARBA00004162"/>
    </source>
</evidence>
<sequence length="137" mass="14771">MPDSNLMSTLVMVVLMVAAFWLLLIRPAQKKQKQQQELVNNLGEGSRVMLSSGVFGTIIHNGEKQAIVEVSPGVEMTVLKQAIVRAVEPSEEEFEYDDAPADEIDGTVVDVVEAAPVLDVAPPSESAPEAQTPEAKN</sequence>
<evidence type="ECO:0000313" key="11">
    <source>
        <dbReference type="EMBL" id="RXW33567.1"/>
    </source>
</evidence>
<keyword evidence="9 10" id="KW-0472">Membrane</keyword>
<evidence type="ECO:0000256" key="4">
    <source>
        <dbReference type="ARBA" id="ARBA00022475"/>
    </source>
</evidence>
<evidence type="ECO:0000256" key="10">
    <source>
        <dbReference type="SAM" id="Phobius"/>
    </source>
</evidence>
<comment type="caution">
    <text evidence="11">The sequence shown here is derived from an EMBL/GenBank/DDBJ whole genome shotgun (WGS) entry which is preliminary data.</text>
</comment>
<dbReference type="OrthoDB" id="3711957at2"/>
<reference evidence="11 12" key="1">
    <citation type="submission" date="2018-01" db="EMBL/GenBank/DDBJ databases">
        <title>Lactibacter flavus gen. nov., sp. nov., a novel bacterium of the family Propionibacteriaceae isolated from raw milk and dairy products.</title>
        <authorList>
            <person name="Wenning M."/>
            <person name="Breitenwieser F."/>
            <person name="Huptas C."/>
            <person name="von Neubeck M."/>
            <person name="Busse H.-J."/>
            <person name="Scherer S."/>
        </authorList>
    </citation>
    <scope>NUCLEOTIDE SEQUENCE [LARGE SCALE GENOMIC DNA]</scope>
    <source>
        <strain evidence="11 12">VG341</strain>
    </source>
</reference>
<evidence type="ECO:0000256" key="7">
    <source>
        <dbReference type="ARBA" id="ARBA00022989"/>
    </source>
</evidence>
<organism evidence="11 12">
    <name type="scientific">Propioniciclava flava</name>
    <dbReference type="NCBI Taxonomy" id="2072026"/>
    <lineage>
        <taxon>Bacteria</taxon>
        <taxon>Bacillati</taxon>
        <taxon>Actinomycetota</taxon>
        <taxon>Actinomycetes</taxon>
        <taxon>Propionibacteriales</taxon>
        <taxon>Propionibacteriaceae</taxon>
        <taxon>Propioniciclava</taxon>
    </lineage>
</organism>
<dbReference type="EMBL" id="PPCV01000001">
    <property type="protein sequence ID" value="RXW33567.1"/>
    <property type="molecule type" value="Genomic_DNA"/>
</dbReference>
<keyword evidence="7 10" id="KW-1133">Transmembrane helix</keyword>
<evidence type="ECO:0000256" key="8">
    <source>
        <dbReference type="ARBA" id="ARBA00023010"/>
    </source>
</evidence>
<keyword evidence="4" id="KW-1003">Cell membrane</keyword>
<dbReference type="PANTHER" id="PTHR33909">
    <property type="entry name" value="SEC TRANSLOCON ACCESSORY COMPLEX SUBUNIT YAJC"/>
    <property type="match status" value="1"/>
</dbReference>
<dbReference type="NCBIfam" id="TIGR00739">
    <property type="entry name" value="yajC"/>
    <property type="match status" value="1"/>
</dbReference>
<evidence type="ECO:0000313" key="12">
    <source>
        <dbReference type="Proteomes" id="UP000290624"/>
    </source>
</evidence>
<keyword evidence="12" id="KW-1185">Reference proteome</keyword>
<dbReference type="AlphaFoldDB" id="A0A4Q2EIZ6"/>
<evidence type="ECO:0000256" key="9">
    <source>
        <dbReference type="ARBA" id="ARBA00023136"/>
    </source>
</evidence>
<evidence type="ECO:0000256" key="3">
    <source>
        <dbReference type="ARBA" id="ARBA00022448"/>
    </source>
</evidence>
<evidence type="ECO:0000256" key="5">
    <source>
        <dbReference type="ARBA" id="ARBA00022692"/>
    </source>
</evidence>
<protein>
    <submittedName>
        <fullName evidence="11">Preprotein translocase subunit YajC</fullName>
    </submittedName>
</protein>
<dbReference type="Proteomes" id="UP000290624">
    <property type="component" value="Unassembled WGS sequence"/>
</dbReference>
<comment type="subcellular location">
    <subcellularLocation>
        <location evidence="1">Cell membrane</location>
        <topology evidence="1">Single-pass membrane protein</topology>
    </subcellularLocation>
</comment>
<dbReference type="Pfam" id="PF02699">
    <property type="entry name" value="YajC"/>
    <property type="match status" value="1"/>
</dbReference>
<feature type="transmembrane region" description="Helical" evidence="10">
    <location>
        <begin position="6"/>
        <end position="25"/>
    </location>
</feature>
<accession>A0A4Q2EIZ6</accession>
<dbReference type="GO" id="GO:0005886">
    <property type="term" value="C:plasma membrane"/>
    <property type="evidence" value="ECO:0007669"/>
    <property type="project" value="UniProtKB-SubCell"/>
</dbReference>
<evidence type="ECO:0000256" key="2">
    <source>
        <dbReference type="ARBA" id="ARBA00006742"/>
    </source>
</evidence>
<evidence type="ECO:0000256" key="6">
    <source>
        <dbReference type="ARBA" id="ARBA00022927"/>
    </source>
</evidence>
<comment type="similarity">
    <text evidence="2">Belongs to the YajC family.</text>
</comment>
<name>A0A4Q2EIZ6_9ACTN</name>
<dbReference type="PANTHER" id="PTHR33909:SF1">
    <property type="entry name" value="SEC TRANSLOCON ACCESSORY COMPLEX SUBUNIT YAJC"/>
    <property type="match status" value="1"/>
</dbReference>
<dbReference type="SMART" id="SM01323">
    <property type="entry name" value="YajC"/>
    <property type="match status" value="1"/>
</dbReference>
<dbReference type="RefSeq" id="WP_129457535.1">
    <property type="nucleotide sequence ID" value="NZ_PPCV01000001.1"/>
</dbReference>
<keyword evidence="8" id="KW-0811">Translocation</keyword>
<keyword evidence="3" id="KW-0813">Transport</keyword>
<dbReference type="GO" id="GO:0015031">
    <property type="term" value="P:protein transport"/>
    <property type="evidence" value="ECO:0007669"/>
    <property type="project" value="UniProtKB-KW"/>
</dbReference>
<dbReference type="PRINTS" id="PR01853">
    <property type="entry name" value="YAJCTRNLCASE"/>
</dbReference>
<keyword evidence="6" id="KW-0653">Protein transport</keyword>